<dbReference type="HOGENOM" id="CLU_2171753_0_0_1"/>
<dbReference type="VEuPathDB" id="MicrosporidiaDB:NBO_17g0001"/>
<dbReference type="AlphaFoldDB" id="R0KWV4"/>
<dbReference type="EMBL" id="KB908925">
    <property type="protein sequence ID" value="EOB14712.1"/>
    <property type="molecule type" value="Genomic_DNA"/>
</dbReference>
<organism evidence="1 2">
    <name type="scientific">Nosema bombycis (strain CQ1 / CVCC 102059)</name>
    <name type="common">Microsporidian parasite</name>
    <name type="synonym">Pebrine of silkworm</name>
    <dbReference type="NCBI Taxonomy" id="578461"/>
    <lineage>
        <taxon>Eukaryota</taxon>
        <taxon>Fungi</taxon>
        <taxon>Fungi incertae sedis</taxon>
        <taxon>Microsporidia</taxon>
        <taxon>Nosematidae</taxon>
        <taxon>Nosema</taxon>
    </lineage>
</organism>
<gene>
    <name evidence="1" type="ORF">NBO_17g0001</name>
</gene>
<keyword evidence="2" id="KW-1185">Reference proteome</keyword>
<protein>
    <submittedName>
        <fullName evidence="1">Uncharacterized protein</fullName>
    </submittedName>
</protein>
<accession>R0KWV4</accession>
<sequence length="110" mass="13190">MRNMNKFYFEVNATYKHCKIKRIEILKNISNLKKSFNVAIEFIKSFSNLFELETLAYVKETLLIVFNMFDRDQKGSIYEIDDLIKKTIAISLRNFYEINDSLYSFINIKH</sequence>
<name>R0KWV4_NOSB1</name>
<evidence type="ECO:0000313" key="1">
    <source>
        <dbReference type="EMBL" id="EOB14712.1"/>
    </source>
</evidence>
<evidence type="ECO:0000313" key="2">
    <source>
        <dbReference type="Proteomes" id="UP000016927"/>
    </source>
</evidence>
<proteinExistence type="predicted"/>
<reference evidence="1 2" key="1">
    <citation type="journal article" date="2013" name="BMC Genomics">
        <title>Comparative genomics of parasitic silkworm microsporidia reveal an association between genome expansion and host adaptation.</title>
        <authorList>
            <person name="Pan G."/>
            <person name="Xu J."/>
            <person name="Li T."/>
            <person name="Xia Q."/>
            <person name="Liu S.L."/>
            <person name="Zhang G."/>
            <person name="Li S."/>
            <person name="Li C."/>
            <person name="Liu H."/>
            <person name="Yang L."/>
            <person name="Liu T."/>
            <person name="Zhang X."/>
            <person name="Wu Z."/>
            <person name="Fan W."/>
            <person name="Dang X."/>
            <person name="Xiang H."/>
            <person name="Tao M."/>
            <person name="Li Y."/>
            <person name="Hu J."/>
            <person name="Li Z."/>
            <person name="Lin L."/>
            <person name="Luo J."/>
            <person name="Geng L."/>
            <person name="Wang L."/>
            <person name="Long M."/>
            <person name="Wan Y."/>
            <person name="He N."/>
            <person name="Zhang Z."/>
            <person name="Lu C."/>
            <person name="Keeling P.J."/>
            <person name="Wang J."/>
            <person name="Xiang Z."/>
            <person name="Zhou Z."/>
        </authorList>
    </citation>
    <scope>NUCLEOTIDE SEQUENCE [LARGE SCALE GENOMIC DNA]</scope>
    <source>
        <strain evidence="2">CQ1 / CVCC 102059</strain>
    </source>
</reference>
<dbReference type="Proteomes" id="UP000016927">
    <property type="component" value="Unassembled WGS sequence"/>
</dbReference>